<dbReference type="InterPro" id="IPR010730">
    <property type="entry name" value="HET"/>
</dbReference>
<dbReference type="PANTHER" id="PTHR39596:SF3">
    <property type="entry name" value="HETEROKARYON INCOMPATIBILITY DOMAIN-CONTAINING PROTEIN"/>
    <property type="match status" value="1"/>
</dbReference>
<comment type="caution">
    <text evidence="2">The sequence shown here is derived from an EMBL/GenBank/DDBJ whole genome shotgun (WGS) entry which is preliminary data.</text>
</comment>
<protein>
    <recommendedName>
        <fullName evidence="1">Heterokaryon incompatibility domain-containing protein</fullName>
    </recommendedName>
</protein>
<proteinExistence type="predicted"/>
<dbReference type="Proteomes" id="UP000813461">
    <property type="component" value="Unassembled WGS sequence"/>
</dbReference>
<gene>
    <name evidence="2" type="ORF">FB567DRAFT_627269</name>
</gene>
<accession>A0A8K0RD55</accession>
<evidence type="ECO:0000259" key="1">
    <source>
        <dbReference type="Pfam" id="PF06985"/>
    </source>
</evidence>
<organism evidence="2 3">
    <name type="scientific">Paraphoma chrysanthemicola</name>
    <dbReference type="NCBI Taxonomy" id="798071"/>
    <lineage>
        <taxon>Eukaryota</taxon>
        <taxon>Fungi</taxon>
        <taxon>Dikarya</taxon>
        <taxon>Ascomycota</taxon>
        <taxon>Pezizomycotina</taxon>
        <taxon>Dothideomycetes</taxon>
        <taxon>Pleosporomycetidae</taxon>
        <taxon>Pleosporales</taxon>
        <taxon>Pleosporineae</taxon>
        <taxon>Phaeosphaeriaceae</taxon>
        <taxon>Paraphoma</taxon>
    </lineage>
</organism>
<name>A0A8K0RD55_9PLEO</name>
<feature type="domain" description="Heterokaryon incompatibility" evidence="1">
    <location>
        <begin position="366"/>
        <end position="454"/>
    </location>
</feature>
<reference evidence="2" key="1">
    <citation type="journal article" date="2021" name="Nat. Commun.">
        <title>Genetic determinants of endophytism in the Arabidopsis root mycobiome.</title>
        <authorList>
            <person name="Mesny F."/>
            <person name="Miyauchi S."/>
            <person name="Thiergart T."/>
            <person name="Pickel B."/>
            <person name="Atanasova L."/>
            <person name="Karlsson M."/>
            <person name="Huettel B."/>
            <person name="Barry K.W."/>
            <person name="Haridas S."/>
            <person name="Chen C."/>
            <person name="Bauer D."/>
            <person name="Andreopoulos W."/>
            <person name="Pangilinan J."/>
            <person name="LaButti K."/>
            <person name="Riley R."/>
            <person name="Lipzen A."/>
            <person name="Clum A."/>
            <person name="Drula E."/>
            <person name="Henrissat B."/>
            <person name="Kohler A."/>
            <person name="Grigoriev I.V."/>
            <person name="Martin F.M."/>
            <person name="Hacquard S."/>
        </authorList>
    </citation>
    <scope>NUCLEOTIDE SEQUENCE</scope>
    <source>
        <strain evidence="2">MPI-SDFR-AT-0120</strain>
    </source>
</reference>
<dbReference type="PANTHER" id="PTHR39596">
    <property type="match status" value="1"/>
</dbReference>
<evidence type="ECO:0000313" key="3">
    <source>
        <dbReference type="Proteomes" id="UP000813461"/>
    </source>
</evidence>
<dbReference type="Pfam" id="PF06985">
    <property type="entry name" value="HET"/>
    <property type="match status" value="1"/>
</dbReference>
<dbReference type="AlphaFoldDB" id="A0A8K0RD55"/>
<evidence type="ECO:0000313" key="2">
    <source>
        <dbReference type="EMBL" id="KAH7090015.1"/>
    </source>
</evidence>
<keyword evidence="3" id="KW-1185">Reference proteome</keyword>
<dbReference type="OrthoDB" id="2426273at2759"/>
<dbReference type="EMBL" id="JAGMVJ010000006">
    <property type="protein sequence ID" value="KAH7090015.1"/>
    <property type="molecule type" value="Genomic_DNA"/>
</dbReference>
<sequence length="913" mass="103205">MDHLILPEGAKPWMKLAYDSPESRRYENIPTKGYEYIDFYKRVGWDVGEVWARPKQNEDLLGGVVEAEEDKTREPGEVEWFFQTWLVFGLIIEIFALNGIHTSTSDFLTPITRTAVHKPQTARLITTAKLPELIKQWRQKHRTSGADDVFDKTMMLLNHVGKIVDYHCANRKDHRSIHQYGKVLWSVSDETTTAIIAVAFTLRKAAFSIYNKPDTVGRWPVTNSRLLYQRIQKKWCKSDAAMIMEDFDIDGQNYIAAATGKTLEELDGHYACTDHSCEAKIGDGTYETQHDPDCHEDDYEPEPKYVGHVFPESASKSPESLREAIKHTIDAGHLPVLRWDTDKKGLLTYEHEKNTYSEEGPKCPPFVAISHVWADGKGNPFDNSLPYCQLSKLQSLVDDLCANHLPAKYAHSAPGFWMDTLCCIVGNSSEDRDYKKKSIQSMREIYGESVAVLIIDPWLMSIPSTASVSEICYRIYASGWSRRLWTHQEGFLAKEVYYQFADKPMRLPDVDELAREYEKKMAFQGYPVTFPLQASGKTSFYYTTVKSIVNGIKEGKIPQDNKWMIYSHLASSLSYRSTTNIDDELLCVASVIGSSVANYASVEVEKSRQRTAELRMKAFLEEIGRFRQGIIFNNYKRLTIPGFRWAPASLLGHRASGLGDLDGDEKDSRIEDYSSLNLNDIHVEVSALNMKVNLNKYIPRSLGIDRRFMSVVMNDKTILLPTVGLPVDYPGYVIRFSAKVHGLTVNMAERRFGVSYSPLPVAGALFRPPAMPKTPSFGKVPSLSKTKLGSFGRSAPSKVVEEVEKAPVVAPVVEQAAESVSYKYVVFVAENEVEWAYDREYVLILQRPLGDANSPQEFLAMVGRKSVGPGKRYWVQSLCSAIMRARRPSDDRKVDAGIDYVDVSQASTNWVVT</sequence>